<evidence type="ECO:0000313" key="1">
    <source>
        <dbReference type="EMBL" id="GEP42465.1"/>
    </source>
</evidence>
<name>A0A512M6V6_9BACT</name>
<dbReference type="AlphaFoldDB" id="A0A512M6V6"/>
<dbReference type="Proteomes" id="UP000321577">
    <property type="component" value="Unassembled WGS sequence"/>
</dbReference>
<reference evidence="1 2" key="1">
    <citation type="submission" date="2019-07" db="EMBL/GenBank/DDBJ databases">
        <title>Whole genome shotgun sequence of Brevifollis gellanilyticus NBRC 108608.</title>
        <authorList>
            <person name="Hosoyama A."/>
            <person name="Uohara A."/>
            <person name="Ohji S."/>
            <person name="Ichikawa N."/>
        </authorList>
    </citation>
    <scope>NUCLEOTIDE SEQUENCE [LARGE SCALE GENOMIC DNA]</scope>
    <source>
        <strain evidence="1 2">NBRC 108608</strain>
    </source>
</reference>
<organism evidence="1 2">
    <name type="scientific">Brevifollis gellanilyticus</name>
    <dbReference type="NCBI Taxonomy" id="748831"/>
    <lineage>
        <taxon>Bacteria</taxon>
        <taxon>Pseudomonadati</taxon>
        <taxon>Verrucomicrobiota</taxon>
        <taxon>Verrucomicrobiia</taxon>
        <taxon>Verrucomicrobiales</taxon>
        <taxon>Verrucomicrobiaceae</taxon>
    </lineage>
</organism>
<sequence length="72" mass="8163">MRWIPVLPQIPNLSRHSVEEVPVGFLTFGRRATGMERLFEAHEVGSLWTGHRSEKRAPPINGDALELSALDW</sequence>
<protein>
    <submittedName>
        <fullName evidence="1">Uncharacterized protein</fullName>
    </submittedName>
</protein>
<evidence type="ECO:0000313" key="2">
    <source>
        <dbReference type="Proteomes" id="UP000321577"/>
    </source>
</evidence>
<dbReference type="EMBL" id="BKAG01000010">
    <property type="protein sequence ID" value="GEP42465.1"/>
    <property type="molecule type" value="Genomic_DNA"/>
</dbReference>
<proteinExistence type="predicted"/>
<keyword evidence="2" id="KW-1185">Reference proteome</keyword>
<comment type="caution">
    <text evidence="1">The sequence shown here is derived from an EMBL/GenBank/DDBJ whole genome shotgun (WGS) entry which is preliminary data.</text>
</comment>
<gene>
    <name evidence="1" type="ORF">BGE01nite_17560</name>
</gene>
<accession>A0A512M6V6</accession>